<dbReference type="PATRIC" id="fig|471514.4.peg.1203"/>
<dbReference type="Pfam" id="PF13442">
    <property type="entry name" value="Cytochrome_CBB3"/>
    <property type="match status" value="1"/>
</dbReference>
<comment type="caution">
    <text evidence="8">The sequence shown here is derived from an EMBL/GenBank/DDBJ whole genome shotgun (WGS) entry which is preliminary data.</text>
</comment>
<accession>A0A0N8PNW5</accession>
<keyword evidence="2 6" id="KW-0349">Heme</keyword>
<evidence type="ECO:0000256" key="2">
    <source>
        <dbReference type="ARBA" id="ARBA00022617"/>
    </source>
</evidence>
<protein>
    <recommendedName>
        <fullName evidence="7">Cytochrome c domain-containing protein</fullName>
    </recommendedName>
</protein>
<name>A0A0N8PNW5_9BACL</name>
<evidence type="ECO:0000313" key="8">
    <source>
        <dbReference type="EMBL" id="KPV42661.1"/>
    </source>
</evidence>
<evidence type="ECO:0000256" key="1">
    <source>
        <dbReference type="ARBA" id="ARBA00022448"/>
    </source>
</evidence>
<evidence type="ECO:0000256" key="6">
    <source>
        <dbReference type="PROSITE-ProRule" id="PRU00433"/>
    </source>
</evidence>
<dbReference type="GO" id="GO:0046872">
    <property type="term" value="F:metal ion binding"/>
    <property type="evidence" value="ECO:0007669"/>
    <property type="project" value="UniProtKB-KW"/>
</dbReference>
<proteinExistence type="predicted"/>
<dbReference type="InterPro" id="IPR051811">
    <property type="entry name" value="Cytochrome_c550/c551-like"/>
</dbReference>
<dbReference type="SUPFAM" id="SSF46626">
    <property type="entry name" value="Cytochrome c"/>
    <property type="match status" value="1"/>
</dbReference>
<dbReference type="AlphaFoldDB" id="A0A0N8PNW5"/>
<dbReference type="Gene3D" id="1.10.760.10">
    <property type="entry name" value="Cytochrome c-like domain"/>
    <property type="match status" value="1"/>
</dbReference>
<keyword evidence="5 6" id="KW-0408">Iron</keyword>
<evidence type="ECO:0000256" key="5">
    <source>
        <dbReference type="ARBA" id="ARBA00023004"/>
    </source>
</evidence>
<dbReference type="EMBL" id="LJCO01000072">
    <property type="protein sequence ID" value="KPV42661.1"/>
    <property type="molecule type" value="Genomic_DNA"/>
</dbReference>
<keyword evidence="9" id="KW-1185">Reference proteome</keyword>
<evidence type="ECO:0000259" key="7">
    <source>
        <dbReference type="PROSITE" id="PS51007"/>
    </source>
</evidence>
<sequence>MAALGVGVSVFVAGCGTGGNTAAPAGNTSNANTSGTTTAVTGDAQQGLKLFQQDCSMCHSTGTNRVVGPGLKGIMSKSQLPNGQPVNNDNVQNWIRTGGGGMPGFPQLTDQQRADLVAYLSTLS</sequence>
<gene>
    <name evidence="8" type="ORF">AN477_16740</name>
</gene>
<organism evidence="8 9">
    <name type="scientific">Alicyclobacillus ferrooxydans</name>
    <dbReference type="NCBI Taxonomy" id="471514"/>
    <lineage>
        <taxon>Bacteria</taxon>
        <taxon>Bacillati</taxon>
        <taxon>Bacillota</taxon>
        <taxon>Bacilli</taxon>
        <taxon>Bacillales</taxon>
        <taxon>Alicyclobacillaceae</taxon>
        <taxon>Alicyclobacillus</taxon>
    </lineage>
</organism>
<evidence type="ECO:0000256" key="3">
    <source>
        <dbReference type="ARBA" id="ARBA00022723"/>
    </source>
</evidence>
<dbReference type="PANTHER" id="PTHR37823">
    <property type="entry name" value="CYTOCHROME C-553-LIKE"/>
    <property type="match status" value="1"/>
</dbReference>
<evidence type="ECO:0000313" key="9">
    <source>
        <dbReference type="Proteomes" id="UP000050482"/>
    </source>
</evidence>
<dbReference type="PANTHER" id="PTHR37823:SF1">
    <property type="entry name" value="CYTOCHROME C-553-LIKE"/>
    <property type="match status" value="1"/>
</dbReference>
<reference evidence="8 9" key="1">
    <citation type="submission" date="2015-09" db="EMBL/GenBank/DDBJ databases">
        <title>Draft genome sequence of Alicyclobacillus ferrooxydans DSM 22381.</title>
        <authorList>
            <person name="Hemp J."/>
        </authorList>
    </citation>
    <scope>NUCLEOTIDE SEQUENCE [LARGE SCALE GENOMIC DNA]</scope>
    <source>
        <strain evidence="8 9">TC-34</strain>
    </source>
</reference>
<dbReference type="PROSITE" id="PS51007">
    <property type="entry name" value="CYTC"/>
    <property type="match status" value="1"/>
</dbReference>
<evidence type="ECO:0000256" key="4">
    <source>
        <dbReference type="ARBA" id="ARBA00022982"/>
    </source>
</evidence>
<keyword evidence="4" id="KW-0249">Electron transport</keyword>
<dbReference type="GO" id="GO:0020037">
    <property type="term" value="F:heme binding"/>
    <property type="evidence" value="ECO:0007669"/>
    <property type="project" value="InterPro"/>
</dbReference>
<dbReference type="Proteomes" id="UP000050482">
    <property type="component" value="Unassembled WGS sequence"/>
</dbReference>
<dbReference type="STRING" id="471514.AN477_16740"/>
<dbReference type="InterPro" id="IPR036909">
    <property type="entry name" value="Cyt_c-like_dom_sf"/>
</dbReference>
<dbReference type="GO" id="GO:0009055">
    <property type="term" value="F:electron transfer activity"/>
    <property type="evidence" value="ECO:0007669"/>
    <property type="project" value="InterPro"/>
</dbReference>
<keyword evidence="3 6" id="KW-0479">Metal-binding</keyword>
<feature type="domain" description="Cytochrome c" evidence="7">
    <location>
        <begin position="42"/>
        <end position="124"/>
    </location>
</feature>
<dbReference type="InterPro" id="IPR009056">
    <property type="entry name" value="Cyt_c-like_dom"/>
</dbReference>
<keyword evidence="1" id="KW-0813">Transport</keyword>